<name>A0A557RNB8_9GAMM</name>
<gene>
    <name evidence="7" type="ORF">FPL11_02690</name>
</gene>
<dbReference type="SUPFAM" id="SSF51419">
    <property type="entry name" value="PLP-binding barrel"/>
    <property type="match status" value="1"/>
</dbReference>
<dbReference type="Pfam" id="PF01168">
    <property type="entry name" value="Ala_racemase_N"/>
    <property type="match status" value="1"/>
</dbReference>
<dbReference type="PIRSF" id="PIRSF004848">
    <property type="entry name" value="YBL036c_PLPDEIII"/>
    <property type="match status" value="1"/>
</dbReference>
<dbReference type="HAMAP" id="MF_02087">
    <property type="entry name" value="PLP_homeostasis"/>
    <property type="match status" value="1"/>
</dbReference>
<evidence type="ECO:0000313" key="7">
    <source>
        <dbReference type="EMBL" id="TVO66608.1"/>
    </source>
</evidence>
<protein>
    <recommendedName>
        <fullName evidence="2">Pyridoxal phosphate homeostasis protein</fullName>
        <shortName evidence="2">PLP homeostasis protein</shortName>
    </recommendedName>
</protein>
<dbReference type="Proteomes" id="UP000316688">
    <property type="component" value="Unassembled WGS sequence"/>
</dbReference>
<dbReference type="PROSITE" id="PS01211">
    <property type="entry name" value="UPF0001"/>
    <property type="match status" value="1"/>
</dbReference>
<dbReference type="InterPro" id="IPR001608">
    <property type="entry name" value="Ala_racemase_N"/>
</dbReference>
<feature type="domain" description="Alanine racemase N-terminal" evidence="6">
    <location>
        <begin position="50"/>
        <end position="269"/>
    </location>
</feature>
<comment type="function">
    <text evidence="2">Pyridoxal 5'-phosphate (PLP)-binding protein, which is involved in PLP homeostasis.</text>
</comment>
<accession>A0A557RNB8</accession>
<sequence length="273" mass="29588">MSARPNGWSCRVARQPPGSARGLQHSTPSHLPPYHSVMTTTPAHDIAHRLAAVRQRIRTAEASYGRQPGSVALLAVSKRQPVEALRAALAEGQQAFGENYLQEGAEKREALADTPIEWHFVGAIQSNKTRAVAEGFDWVHTVDRLKIARRLSEQRPADRPPLQCCLQVNVSGEASKSGAGPEQVHELAHAIAELPHLTLRGLMTLPEAVTDFDAQRAAFRRLRELQAGLVDGGLRLDTLSMGMSNDLEAAVAEGATMVRLGTAVFGPRPEKTP</sequence>
<dbReference type="AlphaFoldDB" id="A0A557RNB8"/>
<dbReference type="PANTHER" id="PTHR10146">
    <property type="entry name" value="PROLINE SYNTHETASE CO-TRANSCRIBED BACTERIAL HOMOLOG PROTEIN"/>
    <property type="match status" value="1"/>
</dbReference>
<dbReference type="PANTHER" id="PTHR10146:SF14">
    <property type="entry name" value="PYRIDOXAL PHOSPHATE HOMEOSTASIS PROTEIN"/>
    <property type="match status" value="1"/>
</dbReference>
<evidence type="ECO:0000259" key="6">
    <source>
        <dbReference type="Pfam" id="PF01168"/>
    </source>
</evidence>
<evidence type="ECO:0000256" key="1">
    <source>
        <dbReference type="ARBA" id="ARBA00022898"/>
    </source>
</evidence>
<dbReference type="InterPro" id="IPR029066">
    <property type="entry name" value="PLP-binding_barrel"/>
</dbReference>
<comment type="cofactor">
    <cofactor evidence="3">
        <name>pyridoxal 5'-phosphate</name>
        <dbReference type="ChEBI" id="CHEBI:597326"/>
    </cofactor>
</comment>
<evidence type="ECO:0000256" key="3">
    <source>
        <dbReference type="PIRSR" id="PIRSR004848-1"/>
    </source>
</evidence>
<dbReference type="NCBIfam" id="TIGR00044">
    <property type="entry name" value="YggS family pyridoxal phosphate-dependent enzyme"/>
    <property type="match status" value="1"/>
</dbReference>
<keyword evidence="8" id="KW-1185">Reference proteome</keyword>
<dbReference type="GO" id="GO:0030170">
    <property type="term" value="F:pyridoxal phosphate binding"/>
    <property type="evidence" value="ECO:0007669"/>
    <property type="project" value="UniProtKB-UniRule"/>
</dbReference>
<dbReference type="Gene3D" id="3.20.20.10">
    <property type="entry name" value="Alanine racemase"/>
    <property type="match status" value="1"/>
</dbReference>
<keyword evidence="1 2" id="KW-0663">Pyridoxal phosphate</keyword>
<dbReference type="CDD" id="cd06824">
    <property type="entry name" value="PLPDE_III_Yggs_like"/>
    <property type="match status" value="1"/>
</dbReference>
<organism evidence="7 8">
    <name type="scientific">Spiribacter aquaticus</name>
    <dbReference type="NCBI Taxonomy" id="1935996"/>
    <lineage>
        <taxon>Bacteria</taxon>
        <taxon>Pseudomonadati</taxon>
        <taxon>Pseudomonadota</taxon>
        <taxon>Gammaproteobacteria</taxon>
        <taxon>Chromatiales</taxon>
        <taxon>Ectothiorhodospiraceae</taxon>
        <taxon>Spiribacter</taxon>
    </lineage>
</organism>
<feature type="region of interest" description="Disordered" evidence="5">
    <location>
        <begin position="1"/>
        <end position="30"/>
    </location>
</feature>
<evidence type="ECO:0000256" key="4">
    <source>
        <dbReference type="RuleBase" id="RU004514"/>
    </source>
</evidence>
<comment type="caution">
    <text evidence="7">The sequence shown here is derived from an EMBL/GenBank/DDBJ whole genome shotgun (WGS) entry which is preliminary data.</text>
</comment>
<dbReference type="FunFam" id="3.20.20.10:FF:000018">
    <property type="entry name" value="Pyridoxal phosphate homeostasis protein"/>
    <property type="match status" value="1"/>
</dbReference>
<evidence type="ECO:0000256" key="5">
    <source>
        <dbReference type="SAM" id="MobiDB-lite"/>
    </source>
</evidence>
<dbReference type="EMBL" id="VMKP01000001">
    <property type="protein sequence ID" value="TVO66608.1"/>
    <property type="molecule type" value="Genomic_DNA"/>
</dbReference>
<reference evidence="7 8" key="1">
    <citation type="submission" date="2019-07" db="EMBL/GenBank/DDBJ databases">
        <title>Reclasification of Spiribacter aquaticus.</title>
        <authorList>
            <person name="Leon M.J."/>
            <person name="Sanchez-Porro C."/>
            <person name="Ventosa A."/>
        </authorList>
    </citation>
    <scope>NUCLEOTIDE SEQUENCE [LARGE SCALE GENOMIC DNA]</scope>
    <source>
        <strain evidence="7 8">SP30</strain>
    </source>
</reference>
<comment type="similarity">
    <text evidence="2 4">Belongs to the pyridoxal phosphate-binding protein YggS/PROSC family.</text>
</comment>
<dbReference type="InterPro" id="IPR011078">
    <property type="entry name" value="PyrdxlP_homeostasis"/>
</dbReference>
<evidence type="ECO:0000313" key="8">
    <source>
        <dbReference type="Proteomes" id="UP000316688"/>
    </source>
</evidence>
<evidence type="ECO:0000256" key="2">
    <source>
        <dbReference type="HAMAP-Rule" id="MF_02087"/>
    </source>
</evidence>
<proteinExistence type="inferred from homology"/>
<feature type="modified residue" description="N6-(pyridoxal phosphate)lysine" evidence="2 3">
    <location>
        <position position="78"/>
    </location>
</feature>